<feature type="region of interest" description="Disordered" evidence="1">
    <location>
        <begin position="950"/>
        <end position="1112"/>
    </location>
</feature>
<name>A0A0A9ZDG1_LYGHE</name>
<reference evidence="2" key="1">
    <citation type="journal article" date="2014" name="PLoS ONE">
        <title>Transcriptome-Based Identification of ABC Transporters in the Western Tarnished Plant Bug Lygus hesperus.</title>
        <authorList>
            <person name="Hull J.J."/>
            <person name="Chaney K."/>
            <person name="Geib S.M."/>
            <person name="Fabrick J.A."/>
            <person name="Brent C.S."/>
            <person name="Walsh D."/>
            <person name="Lavine L.C."/>
        </authorList>
    </citation>
    <scope>NUCLEOTIDE SEQUENCE</scope>
</reference>
<feature type="compositionally biased region" description="Basic residues" evidence="1">
    <location>
        <begin position="1"/>
        <end position="10"/>
    </location>
</feature>
<dbReference type="PANTHER" id="PTHR47331:SF5">
    <property type="entry name" value="RIBONUCLEASE H"/>
    <property type="match status" value="1"/>
</dbReference>
<protein>
    <recommendedName>
        <fullName evidence="3">CCHC-type domain-containing protein</fullName>
    </recommendedName>
</protein>
<evidence type="ECO:0000256" key="1">
    <source>
        <dbReference type="SAM" id="MobiDB-lite"/>
    </source>
</evidence>
<feature type="compositionally biased region" description="Acidic residues" evidence="1">
    <location>
        <begin position="1068"/>
        <end position="1088"/>
    </location>
</feature>
<sequence>SRSSRSHRSRRVVEIEAEIHRESSQGNDDEPSLAVDAEEVSVPTPVPAPRSKPPIPEGTKVQVDSRPVEPSRQVEPIKISRPVIRDIPVTSSRVVVDHQNQGDGKIGYFMARQTEKSLPIFSGEAREWPNFISQFHRTTELCGYSNSENLSRLQTCLKGDARQAVYALLSLPESVPKIISMLERRFGRSEFVIGELAQELLKFGPIREGDFKEFIRFASEIQNYVVTIEVLGNTDYLIDPSMLHKLVDKLPNSVMVQWGEYLSCFEDGTPRLNEFAAWIERKADAFSMVAGRSSNGLEGSTEKNRERTKPSSSRTCQFCEEGSHLLKDCRKWEKTSVRDRWNWVTKRKLCFRCLNPHHASYRCNAPGDCKICSGRHHTSLHKNEQDKIKKSVKLHSSQLHEDESSKTVEENVNSHAENKKSGGEVWNAVLRVLPVRLYGPSGMVDTYALLDDASSITMLEKGLAVKLGLKGQKKPLSLAWTAGVSRTEADSEEVNLEISKCEDGGKRFKLMRARTVDEMRLKPQSIYLREIAKEWPFVMRGAVAPLDNAVPRIIIGQDNWPLIFSRKAFYGPWNGPVVSMTWLGWVLHGNLPQKLTNNERERSHIHFVHREDVRENDECNRVNEMVEKYLTIEKAGTSGEEEKQRKERDLEKELQLPPGEFPVVCNDDPAAKNVDEETDPECEDVEMKEVTPSQGGSKRLRFCDITIDSGEKSLLDISGSPFTTTAIPRELREQLGKKSQSSDVQNQKALDVQELTDESQSTPGKITSPEKKYPKVLFAESSSTKPHGDDDEFVIDELPSEVPNQIEKKAIQLPTITVEAHDTPEKHNEDDPLSISSTTLPTSSSAEDGDSESVSDLAKGADEFRKPIESITVASDELKNTTCKEKSLNAFAAQTIPQIGNVVSLSRSHYAEDEDEVGSEDPEEAEIPPIIEFSQPEEGLVIDASYALKENSERPDEFVEHREADENELEDVARVVEDKADNDSGSSVICIDSDSEGEQKNRTQLDYEDYEEDSYSLDSEEAEQSSRGRRSFFHDKYNTHQEESEESPSPEYSSGEDDKRDSDVDLYNMDDIEENDGLPKEEELDDEIFAMGRGIQERKDLDVSSEEEEEEE</sequence>
<feature type="region of interest" description="Disordered" evidence="1">
    <location>
        <begin position="734"/>
        <end position="793"/>
    </location>
</feature>
<feature type="region of interest" description="Disordered" evidence="1">
    <location>
        <begin position="907"/>
        <end position="929"/>
    </location>
</feature>
<dbReference type="PANTHER" id="PTHR47331">
    <property type="entry name" value="PHD-TYPE DOMAIN-CONTAINING PROTEIN"/>
    <property type="match status" value="1"/>
</dbReference>
<dbReference type="Pfam" id="PF03564">
    <property type="entry name" value="DUF1759"/>
    <property type="match status" value="1"/>
</dbReference>
<feature type="compositionally biased region" description="Basic and acidic residues" evidence="1">
    <location>
        <begin position="971"/>
        <end position="982"/>
    </location>
</feature>
<proteinExistence type="predicted"/>
<feature type="compositionally biased region" description="Low complexity" evidence="1">
    <location>
        <begin position="833"/>
        <end position="845"/>
    </location>
</feature>
<feature type="compositionally biased region" description="Basic and acidic residues" evidence="1">
    <location>
        <begin position="950"/>
        <end position="964"/>
    </location>
</feature>
<feature type="compositionally biased region" description="Basic and acidic residues" evidence="1">
    <location>
        <begin position="1032"/>
        <end position="1042"/>
    </location>
</feature>
<dbReference type="EMBL" id="GBHO01000307">
    <property type="protein sequence ID" value="JAG43297.1"/>
    <property type="molecule type" value="Transcribed_RNA"/>
</dbReference>
<feature type="region of interest" description="Disordered" evidence="1">
    <location>
        <begin position="1"/>
        <end position="73"/>
    </location>
</feature>
<feature type="compositionally biased region" description="Basic and acidic residues" evidence="1">
    <location>
        <begin position="819"/>
        <end position="830"/>
    </location>
</feature>
<gene>
    <name evidence="2" type="ORF">CM83_72686</name>
</gene>
<feature type="non-terminal residue" evidence="2">
    <location>
        <position position="1"/>
    </location>
</feature>
<evidence type="ECO:0008006" key="3">
    <source>
        <dbReference type="Google" id="ProtNLM"/>
    </source>
</evidence>
<organism evidence="2">
    <name type="scientific">Lygus hesperus</name>
    <name type="common">Western plant bug</name>
    <dbReference type="NCBI Taxonomy" id="30085"/>
    <lineage>
        <taxon>Eukaryota</taxon>
        <taxon>Metazoa</taxon>
        <taxon>Ecdysozoa</taxon>
        <taxon>Arthropoda</taxon>
        <taxon>Hexapoda</taxon>
        <taxon>Insecta</taxon>
        <taxon>Pterygota</taxon>
        <taxon>Neoptera</taxon>
        <taxon>Paraneoptera</taxon>
        <taxon>Hemiptera</taxon>
        <taxon>Heteroptera</taxon>
        <taxon>Panheteroptera</taxon>
        <taxon>Cimicomorpha</taxon>
        <taxon>Miridae</taxon>
        <taxon>Mirini</taxon>
        <taxon>Lygus</taxon>
    </lineage>
</organism>
<dbReference type="AlphaFoldDB" id="A0A0A9ZDG1"/>
<accession>A0A0A9ZDG1</accession>
<feature type="compositionally biased region" description="Acidic residues" evidence="1">
    <location>
        <begin position="1103"/>
        <end position="1112"/>
    </location>
</feature>
<feature type="region of interest" description="Disordered" evidence="1">
    <location>
        <begin position="674"/>
        <end position="696"/>
    </location>
</feature>
<feature type="compositionally biased region" description="Pro residues" evidence="1">
    <location>
        <begin position="44"/>
        <end position="56"/>
    </location>
</feature>
<feature type="compositionally biased region" description="Acidic residues" evidence="1">
    <location>
        <begin position="676"/>
        <end position="686"/>
    </location>
</feature>
<feature type="region of interest" description="Disordered" evidence="1">
    <location>
        <begin position="811"/>
        <end position="868"/>
    </location>
</feature>
<feature type="non-terminal residue" evidence="2">
    <location>
        <position position="1112"/>
    </location>
</feature>
<feature type="compositionally biased region" description="Basic and acidic residues" evidence="1">
    <location>
        <begin position="859"/>
        <end position="868"/>
    </location>
</feature>
<feature type="compositionally biased region" description="Polar residues" evidence="1">
    <location>
        <begin position="737"/>
        <end position="748"/>
    </location>
</feature>
<feature type="compositionally biased region" description="Acidic residues" evidence="1">
    <location>
        <begin position="27"/>
        <end position="39"/>
    </location>
</feature>
<dbReference type="InterPro" id="IPR005312">
    <property type="entry name" value="DUF1759"/>
</dbReference>
<feature type="compositionally biased region" description="Basic and acidic residues" evidence="1">
    <location>
        <begin position="398"/>
        <end position="409"/>
    </location>
</feature>
<feature type="compositionally biased region" description="Acidic residues" evidence="1">
    <location>
        <begin position="912"/>
        <end position="926"/>
    </location>
</feature>
<reference evidence="2" key="2">
    <citation type="submission" date="2014-07" db="EMBL/GenBank/DDBJ databases">
        <authorList>
            <person name="Hull J."/>
        </authorList>
    </citation>
    <scope>NUCLEOTIDE SEQUENCE</scope>
</reference>
<feature type="region of interest" description="Disordered" evidence="1">
    <location>
        <begin position="392"/>
        <end position="418"/>
    </location>
</feature>
<evidence type="ECO:0000313" key="2">
    <source>
        <dbReference type="EMBL" id="JAG43297.1"/>
    </source>
</evidence>
<feature type="compositionally biased region" description="Acidic residues" evidence="1">
    <location>
        <begin position="1006"/>
        <end position="1023"/>
    </location>
</feature>
<feature type="compositionally biased region" description="Basic and acidic residues" evidence="1">
    <location>
        <begin position="11"/>
        <end position="23"/>
    </location>
</feature>